<evidence type="ECO:0000256" key="1">
    <source>
        <dbReference type="SAM" id="Phobius"/>
    </source>
</evidence>
<organism evidence="2 3">
    <name type="scientific">Nematostella vectensis</name>
    <name type="common">Starlet sea anemone</name>
    <dbReference type="NCBI Taxonomy" id="45351"/>
    <lineage>
        <taxon>Eukaryota</taxon>
        <taxon>Metazoa</taxon>
        <taxon>Cnidaria</taxon>
        <taxon>Anthozoa</taxon>
        <taxon>Hexacorallia</taxon>
        <taxon>Actiniaria</taxon>
        <taxon>Edwardsiidae</taxon>
        <taxon>Nematostella</taxon>
    </lineage>
</organism>
<evidence type="ECO:0000313" key="2">
    <source>
        <dbReference type="EMBL" id="EDO39896.1"/>
    </source>
</evidence>
<dbReference type="InParanoid" id="A7S8V7"/>
<keyword evidence="1" id="KW-0812">Transmembrane</keyword>
<dbReference type="HOGENOM" id="CLU_2148827_0_0_1"/>
<reference evidence="2 3" key="1">
    <citation type="journal article" date="2007" name="Science">
        <title>Sea anemone genome reveals ancestral eumetazoan gene repertoire and genomic organization.</title>
        <authorList>
            <person name="Putnam N.H."/>
            <person name="Srivastava M."/>
            <person name="Hellsten U."/>
            <person name="Dirks B."/>
            <person name="Chapman J."/>
            <person name="Salamov A."/>
            <person name="Terry A."/>
            <person name="Shapiro H."/>
            <person name="Lindquist E."/>
            <person name="Kapitonov V.V."/>
            <person name="Jurka J."/>
            <person name="Genikhovich G."/>
            <person name="Grigoriev I.V."/>
            <person name="Lucas S.M."/>
            <person name="Steele R.E."/>
            <person name="Finnerty J.R."/>
            <person name="Technau U."/>
            <person name="Martindale M.Q."/>
            <person name="Rokhsar D.S."/>
        </authorList>
    </citation>
    <scope>NUCLEOTIDE SEQUENCE [LARGE SCALE GENOMIC DNA]</scope>
    <source>
        <strain evidence="3">CH2 X CH6</strain>
    </source>
</reference>
<name>A7S8V7_NEMVE</name>
<keyword evidence="1" id="KW-1133">Transmembrane helix</keyword>
<sequence length="112" mass="12305">MAEHSLGLFSSESPSTLAAVGVLLGVLGAMVVLGTLYQCLYRKIPLGRRKSYTPRDDSIYRMQAAVLVELHNSVRVLSDEVLAIQRTLDRLKVTPSGHVNIFVSDKGNIDHQ</sequence>
<gene>
    <name evidence="2" type="ORF">NEMVEDRAFT_v1g243647</name>
</gene>
<protein>
    <submittedName>
        <fullName evidence="2">Uncharacterized protein</fullName>
    </submittedName>
</protein>
<keyword evidence="3" id="KW-1185">Reference proteome</keyword>
<dbReference type="AlphaFoldDB" id="A7S8V7"/>
<proteinExistence type="predicted"/>
<dbReference type="EMBL" id="DS469599">
    <property type="protein sequence ID" value="EDO39896.1"/>
    <property type="molecule type" value="Genomic_DNA"/>
</dbReference>
<evidence type="ECO:0000313" key="3">
    <source>
        <dbReference type="Proteomes" id="UP000001593"/>
    </source>
</evidence>
<dbReference type="Proteomes" id="UP000001593">
    <property type="component" value="Unassembled WGS sequence"/>
</dbReference>
<feature type="transmembrane region" description="Helical" evidence="1">
    <location>
        <begin position="16"/>
        <end position="40"/>
    </location>
</feature>
<keyword evidence="1" id="KW-0472">Membrane</keyword>
<accession>A7S8V7</accession>